<proteinExistence type="predicted"/>
<accession>S8DNR5</accession>
<evidence type="ECO:0000313" key="2">
    <source>
        <dbReference type="Proteomes" id="UP000015241"/>
    </source>
</evidence>
<dbReference type="Proteomes" id="UP000015241">
    <property type="component" value="Unassembled WGS sequence"/>
</dbReference>
<sequence>MPPCGVRCSSGTWFNFADFNALHVPRGSAFCSCLPSLLRPSRHLKMVQYSMFNGTVQFRHEGENTTRTTTVPVSPYRARAPGPPDAYTWGLSDESIELIFLLMVLIDVSAVYVKFRWRQYTCEATEELEDLE</sequence>
<gene>
    <name evidence="1" type="ORF">FOMPIDRAFT_1055272</name>
</gene>
<keyword evidence="2" id="KW-1185">Reference proteome</keyword>
<name>S8DNR5_FOMSC</name>
<dbReference type="OrthoDB" id="10507074at2759"/>
<dbReference type="InParanoid" id="S8DNR5"/>
<dbReference type="EMBL" id="KE504240">
    <property type="protein sequence ID" value="EPS94242.1"/>
    <property type="molecule type" value="Genomic_DNA"/>
</dbReference>
<organism evidence="1 2">
    <name type="scientific">Fomitopsis schrenkii</name>
    <name type="common">Brown rot fungus</name>
    <dbReference type="NCBI Taxonomy" id="2126942"/>
    <lineage>
        <taxon>Eukaryota</taxon>
        <taxon>Fungi</taxon>
        <taxon>Dikarya</taxon>
        <taxon>Basidiomycota</taxon>
        <taxon>Agaricomycotina</taxon>
        <taxon>Agaricomycetes</taxon>
        <taxon>Polyporales</taxon>
        <taxon>Fomitopsis</taxon>
    </lineage>
</organism>
<dbReference type="HOGENOM" id="CLU_1917101_0_0_1"/>
<reference evidence="1 2" key="1">
    <citation type="journal article" date="2012" name="Science">
        <title>The Paleozoic origin of enzymatic lignin decomposition reconstructed from 31 fungal genomes.</title>
        <authorList>
            <person name="Floudas D."/>
            <person name="Binder M."/>
            <person name="Riley R."/>
            <person name="Barry K."/>
            <person name="Blanchette R.A."/>
            <person name="Henrissat B."/>
            <person name="Martinez A.T."/>
            <person name="Otillar R."/>
            <person name="Spatafora J.W."/>
            <person name="Yadav J.S."/>
            <person name="Aerts A."/>
            <person name="Benoit I."/>
            <person name="Boyd A."/>
            <person name="Carlson A."/>
            <person name="Copeland A."/>
            <person name="Coutinho P.M."/>
            <person name="de Vries R.P."/>
            <person name="Ferreira P."/>
            <person name="Findley K."/>
            <person name="Foster B."/>
            <person name="Gaskell J."/>
            <person name="Glotzer D."/>
            <person name="Gorecki P."/>
            <person name="Heitman J."/>
            <person name="Hesse C."/>
            <person name="Hori C."/>
            <person name="Igarashi K."/>
            <person name="Jurgens J.A."/>
            <person name="Kallen N."/>
            <person name="Kersten P."/>
            <person name="Kohler A."/>
            <person name="Kuees U."/>
            <person name="Kumar T.K.A."/>
            <person name="Kuo A."/>
            <person name="LaButti K."/>
            <person name="Larrondo L.F."/>
            <person name="Lindquist E."/>
            <person name="Ling A."/>
            <person name="Lombard V."/>
            <person name="Lucas S."/>
            <person name="Lundell T."/>
            <person name="Martin R."/>
            <person name="McLaughlin D.J."/>
            <person name="Morgenstern I."/>
            <person name="Morin E."/>
            <person name="Murat C."/>
            <person name="Nagy L.G."/>
            <person name="Nolan M."/>
            <person name="Ohm R.A."/>
            <person name="Patyshakuliyeva A."/>
            <person name="Rokas A."/>
            <person name="Ruiz-Duenas F.J."/>
            <person name="Sabat G."/>
            <person name="Salamov A."/>
            <person name="Samejima M."/>
            <person name="Schmutz J."/>
            <person name="Slot J.C."/>
            <person name="St John F."/>
            <person name="Stenlid J."/>
            <person name="Sun H."/>
            <person name="Sun S."/>
            <person name="Syed K."/>
            <person name="Tsang A."/>
            <person name="Wiebenga A."/>
            <person name="Young D."/>
            <person name="Pisabarro A."/>
            <person name="Eastwood D.C."/>
            <person name="Martin F."/>
            <person name="Cullen D."/>
            <person name="Grigoriev I.V."/>
            <person name="Hibbett D.S."/>
        </authorList>
    </citation>
    <scope>NUCLEOTIDE SEQUENCE</scope>
    <source>
        <strain evidence="2">FP-58527</strain>
    </source>
</reference>
<dbReference type="AlphaFoldDB" id="S8DNR5"/>
<evidence type="ECO:0000313" key="1">
    <source>
        <dbReference type="EMBL" id="EPS94242.1"/>
    </source>
</evidence>
<protein>
    <submittedName>
        <fullName evidence="1">Uncharacterized protein</fullName>
    </submittedName>
</protein>